<sequence>MCLAIPLQVRDLKYEEEGAEPSVAVVAGAGISKEIRLDMVDRLPEPGEYVIVHAGFAIHTLSAEEAEQNLGLLRAMAESLAKAGQLPEILPE</sequence>
<reference evidence="2 3" key="1">
    <citation type="journal article" date="2018" name="MBio">
        <title>Insights into the evolution of host association through the isolation and characterization of a novel human periodontal pathobiont, Desulfobulbus oralis.</title>
        <authorList>
            <person name="Cross K.L."/>
            <person name="Chirania P."/>
            <person name="Xiong W."/>
            <person name="Beall C.J."/>
            <person name="Elkins J.G."/>
            <person name="Giannone R.J."/>
            <person name="Griffen A.L."/>
            <person name="Guss A.M."/>
            <person name="Hettich R.L."/>
            <person name="Joshi S.S."/>
            <person name="Mokrzan E.M."/>
            <person name="Martin R.K."/>
            <person name="Zhulin I.B."/>
            <person name="Leys E.J."/>
            <person name="Podar M."/>
        </authorList>
    </citation>
    <scope>NUCLEOTIDE SEQUENCE [LARGE SCALE GENOMIC DNA]</scope>
    <source>
        <strain evidence="2 3">ORNL</strain>
    </source>
</reference>
<dbReference type="NCBIfam" id="TIGR00074">
    <property type="entry name" value="hypC_hupF"/>
    <property type="match status" value="1"/>
</dbReference>
<dbReference type="PANTHER" id="PTHR35177">
    <property type="entry name" value="HYDROGENASE MATURATION FACTOR HYBG"/>
    <property type="match status" value="1"/>
</dbReference>
<dbReference type="Gene3D" id="2.30.30.140">
    <property type="match status" value="1"/>
</dbReference>
<dbReference type="PROSITE" id="PS01097">
    <property type="entry name" value="HUPF_HYPC"/>
    <property type="match status" value="1"/>
</dbReference>
<dbReference type="AlphaFoldDB" id="A0A2L1GRF6"/>
<dbReference type="Pfam" id="PF01455">
    <property type="entry name" value="HupF_HypC"/>
    <property type="match status" value="1"/>
</dbReference>
<accession>A0A2L1GRF6</accession>
<name>A0A2L1GRF6_9BACT</name>
<dbReference type="EMBL" id="CP021255">
    <property type="protein sequence ID" value="AVD72252.1"/>
    <property type="molecule type" value="Genomic_DNA"/>
</dbReference>
<dbReference type="KEGG" id="deo:CAY53_05610"/>
<dbReference type="OrthoDB" id="9806017at2"/>
<dbReference type="RefSeq" id="WP_104937457.1">
    <property type="nucleotide sequence ID" value="NZ_CP021255.1"/>
</dbReference>
<protein>
    <submittedName>
        <fullName evidence="2">Hydrogenase assembly protein HupF</fullName>
    </submittedName>
</protein>
<dbReference type="InterPro" id="IPR019812">
    <property type="entry name" value="Hydgase_assmbl_chp_CS"/>
</dbReference>
<comment type="similarity">
    <text evidence="1">Belongs to the HupF/HypC family.</text>
</comment>
<dbReference type="Proteomes" id="UP000239867">
    <property type="component" value="Chromosome"/>
</dbReference>
<dbReference type="InterPro" id="IPR001109">
    <property type="entry name" value="Hydrogenase_HupF/HypC"/>
</dbReference>
<organism evidence="2 3">
    <name type="scientific">Desulfobulbus oralis</name>
    <dbReference type="NCBI Taxonomy" id="1986146"/>
    <lineage>
        <taxon>Bacteria</taxon>
        <taxon>Pseudomonadati</taxon>
        <taxon>Thermodesulfobacteriota</taxon>
        <taxon>Desulfobulbia</taxon>
        <taxon>Desulfobulbales</taxon>
        <taxon>Desulfobulbaceae</taxon>
        <taxon>Desulfobulbus</taxon>
    </lineage>
</organism>
<evidence type="ECO:0000313" key="3">
    <source>
        <dbReference type="Proteomes" id="UP000239867"/>
    </source>
</evidence>
<dbReference type="SUPFAM" id="SSF159127">
    <property type="entry name" value="HupF/HypC-like"/>
    <property type="match status" value="1"/>
</dbReference>
<evidence type="ECO:0000313" key="2">
    <source>
        <dbReference type="EMBL" id="AVD72252.1"/>
    </source>
</evidence>
<dbReference type="PRINTS" id="PR00445">
    <property type="entry name" value="HUPFHYPC"/>
</dbReference>
<dbReference type="GO" id="GO:0005506">
    <property type="term" value="F:iron ion binding"/>
    <property type="evidence" value="ECO:0007669"/>
    <property type="project" value="TreeGrafter"/>
</dbReference>
<dbReference type="PANTHER" id="PTHR35177:SF2">
    <property type="entry name" value="HYDROGENASE MATURATION FACTOR HYBG"/>
    <property type="match status" value="1"/>
</dbReference>
<dbReference type="GO" id="GO:0051604">
    <property type="term" value="P:protein maturation"/>
    <property type="evidence" value="ECO:0007669"/>
    <property type="project" value="TreeGrafter"/>
</dbReference>
<dbReference type="GO" id="GO:1902670">
    <property type="term" value="F:carbon dioxide binding"/>
    <property type="evidence" value="ECO:0007669"/>
    <property type="project" value="TreeGrafter"/>
</dbReference>
<proteinExistence type="inferred from homology"/>
<keyword evidence="3" id="KW-1185">Reference proteome</keyword>
<gene>
    <name evidence="2" type="ORF">CAY53_05610</name>
</gene>
<evidence type="ECO:0000256" key="1">
    <source>
        <dbReference type="ARBA" id="ARBA00006018"/>
    </source>
</evidence>